<dbReference type="Gene3D" id="3.40.50.720">
    <property type="entry name" value="NAD(P)-binding Rossmann-like Domain"/>
    <property type="match status" value="1"/>
</dbReference>
<dbReference type="SUPFAM" id="SSF51735">
    <property type="entry name" value="NAD(P)-binding Rossmann-fold domains"/>
    <property type="match status" value="1"/>
</dbReference>
<protein>
    <submittedName>
        <fullName evidence="2">Gfo/Idh/MocA family oxidoreductase</fullName>
    </submittedName>
</protein>
<comment type="caution">
    <text evidence="2">The sequence shown here is derived from an EMBL/GenBank/DDBJ whole genome shotgun (WGS) entry which is preliminary data.</text>
</comment>
<evidence type="ECO:0000259" key="1">
    <source>
        <dbReference type="Pfam" id="PF01408"/>
    </source>
</evidence>
<name>A0ABW0WQS8_STRNO</name>
<dbReference type="RefSeq" id="WP_344347911.1">
    <property type="nucleotide sequence ID" value="NZ_BAAASM010000014.1"/>
</dbReference>
<keyword evidence="3" id="KW-1185">Reference proteome</keyword>
<dbReference type="InterPro" id="IPR000683">
    <property type="entry name" value="Gfo/Idh/MocA-like_OxRdtase_N"/>
</dbReference>
<accession>A0ABW0WQS8</accession>
<dbReference type="EMBL" id="JBHSOE010000104">
    <property type="protein sequence ID" value="MFC5660583.1"/>
    <property type="molecule type" value="Genomic_DNA"/>
</dbReference>
<proteinExistence type="predicted"/>
<feature type="domain" description="Gfo/Idh/MocA-like oxidoreductase N-terminal" evidence="1">
    <location>
        <begin position="6"/>
        <end position="114"/>
    </location>
</feature>
<gene>
    <name evidence="2" type="ORF">ACFP3J_34595</name>
</gene>
<sequence length="367" mass="40199">MSDLPRVCVVGYGVAGRLHHHLLQAAGLRVCTVDPAPATGPAGVRDRRPAEHWTRLEDVPGPVALWSLCTPTSAHVDTLAAVLRREPRARVILEKPACRAEDAPRLLELLRRHPEARLIVVNQYRHARALRLLDGLRRRYMPSQPVTAVRVAFSKDRRADMEAGRFIDRDHGVFGYEWPHMLAVASRLLPADTYRAYIEGPVQEVSGTVHPDYFVTAARERATPADGVILELYSSVVGDRPDDPGVPDWARPFGHSTGGRRRLAQIQAGPALFTAEMDPVALPDGGRLPRNTHRLTAELPTGRKEMLVNDSPLDNALRTAVARLLGDTPPPPVDLRPVHRISALADRFGHHGRVTPATAGQSHGGAA</sequence>
<evidence type="ECO:0000313" key="2">
    <source>
        <dbReference type="EMBL" id="MFC5660583.1"/>
    </source>
</evidence>
<reference evidence="3" key="1">
    <citation type="journal article" date="2019" name="Int. J. Syst. Evol. Microbiol.">
        <title>The Global Catalogue of Microorganisms (GCM) 10K type strain sequencing project: providing services to taxonomists for standard genome sequencing and annotation.</title>
        <authorList>
            <consortium name="The Broad Institute Genomics Platform"/>
            <consortium name="The Broad Institute Genome Sequencing Center for Infectious Disease"/>
            <person name="Wu L."/>
            <person name="Ma J."/>
        </authorList>
    </citation>
    <scope>NUCLEOTIDE SEQUENCE [LARGE SCALE GENOMIC DNA]</scope>
    <source>
        <strain evidence="3">KCTC 5701</strain>
    </source>
</reference>
<dbReference type="Pfam" id="PF01408">
    <property type="entry name" value="GFO_IDH_MocA"/>
    <property type="match status" value="1"/>
</dbReference>
<evidence type="ECO:0000313" key="3">
    <source>
        <dbReference type="Proteomes" id="UP001596065"/>
    </source>
</evidence>
<organism evidence="2 3">
    <name type="scientific">Streptomyces nogalater</name>
    <dbReference type="NCBI Taxonomy" id="38314"/>
    <lineage>
        <taxon>Bacteria</taxon>
        <taxon>Bacillati</taxon>
        <taxon>Actinomycetota</taxon>
        <taxon>Actinomycetes</taxon>
        <taxon>Kitasatosporales</taxon>
        <taxon>Streptomycetaceae</taxon>
        <taxon>Streptomyces</taxon>
    </lineage>
</organism>
<dbReference type="Proteomes" id="UP001596065">
    <property type="component" value="Unassembled WGS sequence"/>
</dbReference>
<dbReference type="InterPro" id="IPR036291">
    <property type="entry name" value="NAD(P)-bd_dom_sf"/>
</dbReference>